<keyword evidence="3" id="KW-0378">Hydrolase</keyword>
<dbReference type="Pfam" id="PF02902">
    <property type="entry name" value="Peptidase_C48"/>
    <property type="match status" value="1"/>
</dbReference>
<dbReference type="InterPro" id="IPR003653">
    <property type="entry name" value="Peptidase_C48_C"/>
</dbReference>
<dbReference type="SUPFAM" id="SSF54001">
    <property type="entry name" value="Cysteine proteinases"/>
    <property type="match status" value="1"/>
</dbReference>
<reference evidence="6" key="1">
    <citation type="submission" date="2019-03" db="EMBL/GenBank/DDBJ databases">
        <title>Long read genome sequence of the mycoparasitic Pythium oligandrum ATCC 38472 isolated from sugarbeet rhizosphere.</title>
        <authorList>
            <person name="Gaulin E."/>
        </authorList>
    </citation>
    <scope>NUCLEOTIDE SEQUENCE</scope>
    <source>
        <strain evidence="6">ATCC 38472_TT</strain>
    </source>
</reference>
<feature type="region of interest" description="Disordered" evidence="4">
    <location>
        <begin position="139"/>
        <end position="163"/>
    </location>
</feature>
<dbReference type="GO" id="GO:0008234">
    <property type="term" value="F:cysteine-type peptidase activity"/>
    <property type="evidence" value="ECO:0007669"/>
    <property type="project" value="InterPro"/>
</dbReference>
<evidence type="ECO:0000256" key="4">
    <source>
        <dbReference type="SAM" id="MobiDB-lite"/>
    </source>
</evidence>
<keyword evidence="7" id="KW-1185">Reference proteome</keyword>
<proteinExistence type="inferred from homology"/>
<dbReference type="EMBL" id="SPLM01000037">
    <property type="protein sequence ID" value="TMW65566.1"/>
    <property type="molecule type" value="Genomic_DNA"/>
</dbReference>
<dbReference type="PROSITE" id="PS50600">
    <property type="entry name" value="ULP_PROTEASE"/>
    <property type="match status" value="1"/>
</dbReference>
<evidence type="ECO:0000313" key="6">
    <source>
        <dbReference type="EMBL" id="TMW65566.1"/>
    </source>
</evidence>
<sequence length="708" mass="80867">MDDKGALDARRKGRDSVETIDVDRDSTATLSSDEEEEEEEEEDGAFTIKSVPLTSARVSSSASTSALARPFGNAMAVARGNLLSAAEESTRGANERVEGKRPLLVMSSNCGKKRRLVDADSDMKQASLDFFIEKTENGGNRHRANVEDEEDEDVEMEDVSETRRRNEIEIQQQLSIAPVSAMNCVSSGRTLIYGRWFGRCELRFHPLYLQISLDDTTPGQRVWRGTLRYLQLQRFSLSRNGAPYFAILEMRRGQLPPEFAEFCDSICAQMTQDQAGAPVIDVYGAIFFFDDDLELARCQSMSEISRDLGLILQVPVHSDETRQVSEITAHRNADSTGGGVLSSISGKLLHQQKKDEAERRVAERKAMLLLSYPYEDAEVPGKISIVRGDIDRLKPGEFLNDTIIDFYIRYLWRHLAKWQQKEVYFFSSHFFTQLSGGSLADKSTATEDRFRRVLRWTQKDDLFSKKFLFVPVNDSCHWSVAVICNPSSAILQKRRICRKPRKKPRSVDLVDNLDFVRDTVVIDTTEEASDSEEFEELEWSSVQRSDYPPCILFLDSLRCHQKKKICSLLRRYLEFEYKIRHPEKPSQLDLTEDSSDTTQEEVVKTFDAETFKIIEPAIPLQENSSDCGVFLLMYTAQILKRFPVGVRHEDLATNLSSSMSKGMFDHDHVRDFRDYLHQLIFTLHKLHQRGLSESHVKDEGLEDFVIDC</sequence>
<dbReference type="InterPro" id="IPR038765">
    <property type="entry name" value="Papain-like_cys_pep_sf"/>
</dbReference>
<evidence type="ECO:0000256" key="2">
    <source>
        <dbReference type="ARBA" id="ARBA00022670"/>
    </source>
</evidence>
<feature type="domain" description="Ubiquitin-like protease family profile" evidence="5">
    <location>
        <begin position="383"/>
        <end position="638"/>
    </location>
</feature>
<feature type="compositionally biased region" description="Acidic residues" evidence="4">
    <location>
        <begin position="147"/>
        <end position="159"/>
    </location>
</feature>
<comment type="caution">
    <text evidence="6">The sequence shown here is derived from an EMBL/GenBank/DDBJ whole genome shotgun (WGS) entry which is preliminary data.</text>
</comment>
<feature type="compositionally biased region" description="Low complexity" evidence="4">
    <location>
        <begin position="53"/>
        <end position="64"/>
    </location>
</feature>
<dbReference type="Gene3D" id="1.10.418.20">
    <property type="match status" value="1"/>
</dbReference>
<name>A0A8K1FK25_PYTOL</name>
<evidence type="ECO:0000313" key="7">
    <source>
        <dbReference type="Proteomes" id="UP000794436"/>
    </source>
</evidence>
<feature type="compositionally biased region" description="Basic and acidic residues" evidence="4">
    <location>
        <begin position="1"/>
        <end position="26"/>
    </location>
</feature>
<comment type="similarity">
    <text evidence="1">Belongs to the peptidase C48 family.</text>
</comment>
<gene>
    <name evidence="6" type="ORF">Poli38472_008208</name>
</gene>
<evidence type="ECO:0000256" key="3">
    <source>
        <dbReference type="ARBA" id="ARBA00022801"/>
    </source>
</evidence>
<dbReference type="GO" id="GO:0006508">
    <property type="term" value="P:proteolysis"/>
    <property type="evidence" value="ECO:0007669"/>
    <property type="project" value="UniProtKB-KW"/>
</dbReference>
<accession>A0A8K1FK25</accession>
<protein>
    <recommendedName>
        <fullName evidence="5">Ubiquitin-like protease family profile domain-containing protein</fullName>
    </recommendedName>
</protein>
<dbReference type="Gene3D" id="3.30.310.130">
    <property type="entry name" value="Ubiquitin-related"/>
    <property type="match status" value="1"/>
</dbReference>
<evidence type="ECO:0000256" key="1">
    <source>
        <dbReference type="ARBA" id="ARBA00005234"/>
    </source>
</evidence>
<dbReference type="PANTHER" id="PTHR47764">
    <property type="entry name" value="UBIQUITIN-LIKE-SPECIFIC PROTEASE 2B-RELATED"/>
    <property type="match status" value="1"/>
</dbReference>
<dbReference type="PANTHER" id="PTHR47764:SF2">
    <property type="entry name" value="UBIQUITIN-LIKE PROTEASE FAMILY PROFILE DOMAIN-CONTAINING PROTEIN"/>
    <property type="match status" value="1"/>
</dbReference>
<dbReference type="Proteomes" id="UP000794436">
    <property type="component" value="Unassembled WGS sequence"/>
</dbReference>
<dbReference type="OrthoDB" id="442460at2759"/>
<feature type="compositionally biased region" description="Acidic residues" evidence="4">
    <location>
        <begin position="32"/>
        <end position="44"/>
    </location>
</feature>
<evidence type="ECO:0000259" key="5">
    <source>
        <dbReference type="PROSITE" id="PS50600"/>
    </source>
</evidence>
<keyword evidence="2" id="KW-0645">Protease</keyword>
<dbReference type="AlphaFoldDB" id="A0A8K1FK25"/>
<organism evidence="6 7">
    <name type="scientific">Pythium oligandrum</name>
    <name type="common">Mycoparasitic fungus</name>
    <dbReference type="NCBI Taxonomy" id="41045"/>
    <lineage>
        <taxon>Eukaryota</taxon>
        <taxon>Sar</taxon>
        <taxon>Stramenopiles</taxon>
        <taxon>Oomycota</taxon>
        <taxon>Peronosporomycetes</taxon>
        <taxon>Pythiales</taxon>
        <taxon>Pythiaceae</taxon>
        <taxon>Pythium</taxon>
    </lineage>
</organism>
<feature type="region of interest" description="Disordered" evidence="4">
    <location>
        <begin position="1"/>
        <end position="64"/>
    </location>
</feature>